<dbReference type="Proteomes" id="UP000784880">
    <property type="component" value="Unassembled WGS sequence"/>
</dbReference>
<accession>A0ABS6JFB8</accession>
<sequence length="362" mass="40696">MKTYFMNGHTSKGFYSLIEDFWAKSSEVFILTGNSTGAKGSVLKKAAEAMDSEGMEVEVYVHPDNGEIVEALFTPKEKLLVLADNSPLLPSSRYSGLGYKTLSLHDTVTEEKLKSRSAKLLLLLNELERLRDEAHRCFAKGVEIHEKKEEIYLEGMNFLKADKVAEELISDWVSASQCKEKEPIVSNHFFGAATAYGPINFIDKITEDLEHRVIIKGRSGSGKSTLMRKIGSVAEKKSLSVQYFPCGLDPNSLDMVVIPALKMAILDGTPPHVINPERSGDVTVDMFKRCMDPSVERQQEENLEEISEAYKQIMKTGTKYLHKANEIDRLLDSIYLDATKEKMFEEKTEEVITGLLNRLTKK</sequence>
<organism evidence="1 2">
    <name type="scientific">Evansella tamaricis</name>
    <dbReference type="NCBI Taxonomy" id="2069301"/>
    <lineage>
        <taxon>Bacteria</taxon>
        <taxon>Bacillati</taxon>
        <taxon>Bacillota</taxon>
        <taxon>Bacilli</taxon>
        <taxon>Bacillales</taxon>
        <taxon>Bacillaceae</taxon>
        <taxon>Evansella</taxon>
    </lineage>
</organism>
<protein>
    <submittedName>
        <fullName evidence="1">Uncharacterized protein</fullName>
    </submittedName>
</protein>
<dbReference type="EMBL" id="JAHQCS010000098">
    <property type="protein sequence ID" value="MBU9712366.1"/>
    <property type="molecule type" value="Genomic_DNA"/>
</dbReference>
<keyword evidence="2" id="KW-1185">Reference proteome</keyword>
<evidence type="ECO:0000313" key="2">
    <source>
        <dbReference type="Proteomes" id="UP000784880"/>
    </source>
</evidence>
<evidence type="ECO:0000313" key="1">
    <source>
        <dbReference type="EMBL" id="MBU9712366.1"/>
    </source>
</evidence>
<reference evidence="1 2" key="1">
    <citation type="submission" date="2021-06" db="EMBL/GenBank/DDBJ databases">
        <title>Bacillus sp. RD4P76, an endophyte from a halophyte.</title>
        <authorList>
            <person name="Sun J.-Q."/>
        </authorList>
    </citation>
    <scope>NUCLEOTIDE SEQUENCE [LARGE SCALE GENOMIC DNA]</scope>
    <source>
        <strain evidence="1 2">CGMCC 1.15917</strain>
    </source>
</reference>
<dbReference type="RefSeq" id="WP_217066553.1">
    <property type="nucleotide sequence ID" value="NZ_JAHQCS010000098.1"/>
</dbReference>
<proteinExistence type="predicted"/>
<comment type="caution">
    <text evidence="1">The sequence shown here is derived from an EMBL/GenBank/DDBJ whole genome shotgun (WGS) entry which is preliminary data.</text>
</comment>
<name>A0ABS6JFB8_9BACI</name>
<gene>
    <name evidence="1" type="ORF">KS419_11500</name>
</gene>